<reference evidence="2" key="2">
    <citation type="submission" date="2024-04" db="EMBL/GenBank/DDBJ databases">
        <authorList>
            <person name="Chen Y."/>
            <person name="Shah S."/>
            <person name="Dougan E. K."/>
            <person name="Thang M."/>
            <person name="Chan C."/>
        </authorList>
    </citation>
    <scope>NUCLEOTIDE SEQUENCE [LARGE SCALE GENOMIC DNA]</scope>
</reference>
<proteinExistence type="predicted"/>
<comment type="caution">
    <text evidence="1">The sequence shown here is derived from an EMBL/GenBank/DDBJ whole genome shotgun (WGS) entry which is preliminary data.</text>
</comment>
<dbReference type="EMBL" id="CAMXCT010002167">
    <property type="protein sequence ID" value="CAI3996162.1"/>
    <property type="molecule type" value="Genomic_DNA"/>
</dbReference>
<keyword evidence="3" id="KW-1185">Reference proteome</keyword>
<reference evidence="1" key="1">
    <citation type="submission" date="2022-10" db="EMBL/GenBank/DDBJ databases">
        <authorList>
            <person name="Chen Y."/>
            <person name="Dougan E. K."/>
            <person name="Chan C."/>
            <person name="Rhodes N."/>
            <person name="Thang M."/>
        </authorList>
    </citation>
    <scope>NUCLEOTIDE SEQUENCE</scope>
</reference>
<gene>
    <name evidence="1" type="ORF">C1SCF055_LOCUS22660</name>
</gene>
<organism evidence="1">
    <name type="scientific">Cladocopium goreaui</name>
    <dbReference type="NCBI Taxonomy" id="2562237"/>
    <lineage>
        <taxon>Eukaryota</taxon>
        <taxon>Sar</taxon>
        <taxon>Alveolata</taxon>
        <taxon>Dinophyceae</taxon>
        <taxon>Suessiales</taxon>
        <taxon>Symbiodiniaceae</taxon>
        <taxon>Cladocopium</taxon>
    </lineage>
</organism>
<sequence length="108" mass="11541">MVCWVAFPRPANLTCANPGGFWTSCSAARIRPTGAPFWTAARASAGPGSTGWVGSTWWTWLNLTLVCWRKPKISKLPRTPTASLTQEVLHQHHSAGTTSSGPSGSCCI</sequence>
<dbReference type="EMBL" id="CAMXCT030002167">
    <property type="protein sequence ID" value="CAL4783474.1"/>
    <property type="molecule type" value="Genomic_DNA"/>
</dbReference>
<dbReference type="EMBL" id="CAMXCT020002167">
    <property type="protein sequence ID" value="CAL1149537.1"/>
    <property type="molecule type" value="Genomic_DNA"/>
</dbReference>
<dbReference type="AlphaFoldDB" id="A0A9P1CS67"/>
<accession>A0A9P1CS67</accession>
<protein>
    <submittedName>
        <fullName evidence="1">Uncharacterized protein</fullName>
    </submittedName>
</protein>
<evidence type="ECO:0000313" key="1">
    <source>
        <dbReference type="EMBL" id="CAI3996162.1"/>
    </source>
</evidence>
<dbReference type="Proteomes" id="UP001152797">
    <property type="component" value="Unassembled WGS sequence"/>
</dbReference>
<name>A0A9P1CS67_9DINO</name>
<evidence type="ECO:0000313" key="3">
    <source>
        <dbReference type="Proteomes" id="UP001152797"/>
    </source>
</evidence>
<evidence type="ECO:0000313" key="2">
    <source>
        <dbReference type="EMBL" id="CAL1149537.1"/>
    </source>
</evidence>